<gene>
    <name evidence="4" type="ORF">QRD43_15210</name>
</gene>
<proteinExistence type="predicted"/>
<dbReference type="InterPro" id="IPR036388">
    <property type="entry name" value="WH-like_DNA-bd_sf"/>
</dbReference>
<dbReference type="Gene3D" id="3.40.630.10">
    <property type="entry name" value="Zn peptidases"/>
    <property type="match status" value="1"/>
</dbReference>
<feature type="domain" description="UCP01524 winged helix-turn-helix" evidence="2">
    <location>
        <begin position="361"/>
        <end position="440"/>
    </location>
</feature>
<feature type="domain" description="DUF4910" evidence="3">
    <location>
        <begin position="21"/>
        <end position="358"/>
    </location>
</feature>
<dbReference type="PIRSF" id="PIRSF015244">
    <property type="entry name" value="UCP015244"/>
    <property type="match status" value="1"/>
</dbReference>
<accession>A0ABT7LK71</accession>
<evidence type="ECO:0000313" key="4">
    <source>
        <dbReference type="EMBL" id="MDL5033263.1"/>
    </source>
</evidence>
<keyword evidence="5" id="KW-1185">Reference proteome</keyword>
<evidence type="ECO:0000259" key="3">
    <source>
        <dbReference type="Pfam" id="PF16254"/>
    </source>
</evidence>
<evidence type="ECO:0000313" key="5">
    <source>
        <dbReference type="Proteomes" id="UP001238603"/>
    </source>
</evidence>
<dbReference type="InterPro" id="IPR012353">
    <property type="entry name" value="UCP015244"/>
</dbReference>
<dbReference type="InterPro" id="IPR032622">
    <property type="entry name" value="UCP01524_HTH"/>
</dbReference>
<dbReference type="Pfam" id="PF09940">
    <property type="entry name" value="DUF2172"/>
    <property type="match status" value="1"/>
</dbReference>
<dbReference type="InterPro" id="IPR032610">
    <property type="entry name" value="DUF2172"/>
</dbReference>
<reference evidence="4 5" key="1">
    <citation type="submission" date="2023-06" db="EMBL/GenBank/DDBJ databases">
        <title>Pelomonas sp. APW6 16S ribosomal RNA gene genome sequencing and assembly.</title>
        <authorList>
            <person name="Woo H."/>
        </authorList>
    </citation>
    <scope>NUCLEOTIDE SEQUENCE [LARGE SCALE GENOMIC DNA]</scope>
    <source>
        <strain evidence="4 5">APW6</strain>
    </source>
</reference>
<protein>
    <submittedName>
        <fullName evidence="4">DUF4910 domain-containing protein</fullName>
    </submittedName>
</protein>
<dbReference type="InterPro" id="IPR032589">
    <property type="entry name" value="DUF4910"/>
</dbReference>
<dbReference type="Gene3D" id="3.50.30.90">
    <property type="match status" value="1"/>
</dbReference>
<feature type="domain" description="DUF2172" evidence="1">
    <location>
        <begin position="69"/>
        <end position="161"/>
    </location>
</feature>
<organism evidence="4 5">
    <name type="scientific">Roseateles subflavus</name>
    <dbReference type="NCBI Taxonomy" id="3053353"/>
    <lineage>
        <taxon>Bacteria</taxon>
        <taxon>Pseudomonadati</taxon>
        <taxon>Pseudomonadota</taxon>
        <taxon>Betaproteobacteria</taxon>
        <taxon>Burkholderiales</taxon>
        <taxon>Sphaerotilaceae</taxon>
        <taxon>Roseateles</taxon>
    </lineage>
</organism>
<dbReference type="Pfam" id="PF16254">
    <property type="entry name" value="DUF4910"/>
    <property type="match status" value="1"/>
</dbReference>
<dbReference type="SUPFAM" id="SSF53187">
    <property type="entry name" value="Zn-dependent exopeptidases"/>
    <property type="match status" value="1"/>
</dbReference>
<name>A0ABT7LK71_9BURK</name>
<dbReference type="EMBL" id="JASVDS010000004">
    <property type="protein sequence ID" value="MDL5033263.1"/>
    <property type="molecule type" value="Genomic_DNA"/>
</dbReference>
<evidence type="ECO:0000259" key="2">
    <source>
        <dbReference type="Pfam" id="PF16221"/>
    </source>
</evidence>
<sequence>MSSKTITDTGERRVAAEMQACLERLFPLPRCLAGEANRATLRGLQAIAPLSIQEIPSGTAVHDWTVPPEWSVQEAWIADARGRRLVDFADHNLHLVSHSCPVDAYMDWPALQPHVHTHPELPEAIPYRTSYYQRSWGFCVTQAQAQALAAAPGPLQVRIDSALTPGAMSVGELLLPGRRAQEILLSAYICHPSMANDSLSGAVLLAFIGRHLASLPDRQYSYRLVWVPETVGAVAYAATHAEAMRRVEMGLVVTTVGGPGPLGYKRTFDDRHPLNAMIESVLRERGDDFKTYPFDIHGSDERQWSSPGLRIPTATICKDRYYEYAQYHSSLDDLRLVNGAQMAESLDAYVRLIGTLESRELYRNTVGAGEVMLSRHDLYPKSGGAQRPELGGRSELDLILWLLWHCDGHTSLQDIAVALDVPLARLRELAQRLSQKGVLAHV</sequence>
<evidence type="ECO:0000259" key="1">
    <source>
        <dbReference type="Pfam" id="PF09940"/>
    </source>
</evidence>
<dbReference type="Pfam" id="PF16221">
    <property type="entry name" value="HTH_47"/>
    <property type="match status" value="1"/>
</dbReference>
<dbReference type="Proteomes" id="UP001238603">
    <property type="component" value="Unassembled WGS sequence"/>
</dbReference>
<dbReference type="Gene3D" id="1.10.10.10">
    <property type="entry name" value="Winged helix-like DNA-binding domain superfamily/Winged helix DNA-binding domain"/>
    <property type="match status" value="1"/>
</dbReference>
<dbReference type="RefSeq" id="WP_285983352.1">
    <property type="nucleotide sequence ID" value="NZ_JASVDS010000004.1"/>
</dbReference>
<comment type="caution">
    <text evidence="4">The sequence shown here is derived from an EMBL/GenBank/DDBJ whole genome shotgun (WGS) entry which is preliminary data.</text>
</comment>